<evidence type="ECO:0000256" key="1">
    <source>
        <dbReference type="ARBA" id="ARBA00008645"/>
    </source>
</evidence>
<dbReference type="Gene3D" id="2.60.120.260">
    <property type="entry name" value="Galactose-binding domain-like"/>
    <property type="match status" value="1"/>
</dbReference>
<keyword evidence="7" id="KW-1185">Reference proteome</keyword>
<name>A0ABS7RMQ3_9ACTN</name>
<protein>
    <submittedName>
        <fullName evidence="6">Alpha/beta fold hydrolase</fullName>
    </submittedName>
</protein>
<dbReference type="SUPFAM" id="SSF53474">
    <property type="entry name" value="alpha/beta-Hydrolases"/>
    <property type="match status" value="1"/>
</dbReference>
<dbReference type="SUPFAM" id="SSF49785">
    <property type="entry name" value="Galactose-binding domain-like"/>
    <property type="match status" value="1"/>
</dbReference>
<evidence type="ECO:0000313" key="7">
    <source>
        <dbReference type="Proteomes" id="UP000754710"/>
    </source>
</evidence>
<organism evidence="6 7">
    <name type="scientific">Nocardioides jiangsuensis</name>
    <dbReference type="NCBI Taxonomy" id="2866161"/>
    <lineage>
        <taxon>Bacteria</taxon>
        <taxon>Bacillati</taxon>
        <taxon>Actinomycetota</taxon>
        <taxon>Actinomycetes</taxon>
        <taxon>Propionibacteriales</taxon>
        <taxon>Nocardioidaceae</taxon>
        <taxon>Nocardioides</taxon>
    </lineage>
</organism>
<evidence type="ECO:0000256" key="3">
    <source>
        <dbReference type="SAM" id="MobiDB-lite"/>
    </source>
</evidence>
<dbReference type="SMART" id="SM00939">
    <property type="entry name" value="PepX_C"/>
    <property type="match status" value="1"/>
</dbReference>
<dbReference type="InterPro" id="IPR050261">
    <property type="entry name" value="FrsA_esterase"/>
</dbReference>
<dbReference type="InterPro" id="IPR029058">
    <property type="entry name" value="AB_hydrolase_fold"/>
</dbReference>
<accession>A0ABS7RMQ3</accession>
<evidence type="ECO:0000313" key="6">
    <source>
        <dbReference type="EMBL" id="MBY9076335.1"/>
    </source>
</evidence>
<keyword evidence="2 6" id="KW-0378">Hydrolase</keyword>
<dbReference type="EMBL" id="JAIEZQ010000003">
    <property type="protein sequence ID" value="MBY9076335.1"/>
    <property type="molecule type" value="Genomic_DNA"/>
</dbReference>
<feature type="domain" description="Xaa-Pro dipeptidyl-peptidase C-terminal" evidence="5">
    <location>
        <begin position="369"/>
        <end position="605"/>
    </location>
</feature>
<dbReference type="PANTHER" id="PTHR22946">
    <property type="entry name" value="DIENELACTONE HYDROLASE DOMAIN-CONTAINING PROTEIN-RELATED"/>
    <property type="match status" value="1"/>
</dbReference>
<evidence type="ECO:0000256" key="2">
    <source>
        <dbReference type="ARBA" id="ARBA00022801"/>
    </source>
</evidence>
<feature type="compositionally biased region" description="Polar residues" evidence="3">
    <location>
        <begin position="456"/>
        <end position="465"/>
    </location>
</feature>
<dbReference type="PANTHER" id="PTHR22946:SF9">
    <property type="entry name" value="POLYKETIDE TRANSFERASE AF380"/>
    <property type="match status" value="1"/>
</dbReference>
<gene>
    <name evidence="6" type="ORF">K1X13_15995</name>
</gene>
<dbReference type="GO" id="GO:0016787">
    <property type="term" value="F:hydrolase activity"/>
    <property type="evidence" value="ECO:0007669"/>
    <property type="project" value="UniProtKB-KW"/>
</dbReference>
<feature type="chain" id="PRO_5047173762" evidence="4">
    <location>
        <begin position="23"/>
        <end position="614"/>
    </location>
</feature>
<feature type="signal peptide" evidence="4">
    <location>
        <begin position="1"/>
        <end position="22"/>
    </location>
</feature>
<comment type="similarity">
    <text evidence="1">Belongs to the AB hydrolase superfamily.</text>
</comment>
<evidence type="ECO:0000256" key="4">
    <source>
        <dbReference type="SAM" id="SignalP"/>
    </source>
</evidence>
<dbReference type="Pfam" id="PF02129">
    <property type="entry name" value="Peptidase_S15"/>
    <property type="match status" value="1"/>
</dbReference>
<keyword evidence="4" id="KW-0732">Signal</keyword>
<feature type="region of interest" description="Disordered" evidence="3">
    <location>
        <begin position="437"/>
        <end position="465"/>
    </location>
</feature>
<dbReference type="InterPro" id="IPR013736">
    <property type="entry name" value="Xaa-Pro_dipept_C"/>
</dbReference>
<proteinExistence type="inferred from homology"/>
<evidence type="ECO:0000259" key="5">
    <source>
        <dbReference type="SMART" id="SM00939"/>
    </source>
</evidence>
<reference evidence="6 7" key="1">
    <citation type="submission" date="2021-08" db="EMBL/GenBank/DDBJ databases">
        <title>Nocardioides bacterium WL0053 sp. nov., isolated from the sediment.</title>
        <authorList>
            <person name="Wang L."/>
            <person name="Zhang D."/>
            <person name="Zhang A."/>
        </authorList>
    </citation>
    <scope>NUCLEOTIDE SEQUENCE [LARGE SCALE GENOMIC DNA]</scope>
    <source>
        <strain evidence="6 7">WL0053</strain>
    </source>
</reference>
<dbReference type="Gene3D" id="3.40.50.1820">
    <property type="entry name" value="alpha/beta hydrolase"/>
    <property type="match status" value="2"/>
</dbReference>
<comment type="caution">
    <text evidence="6">The sequence shown here is derived from an EMBL/GenBank/DDBJ whole genome shotgun (WGS) entry which is preliminary data.</text>
</comment>
<dbReference type="InterPro" id="IPR008979">
    <property type="entry name" value="Galactose-bd-like_sf"/>
</dbReference>
<dbReference type="Pfam" id="PF08530">
    <property type="entry name" value="PepX_C"/>
    <property type="match status" value="1"/>
</dbReference>
<dbReference type="Proteomes" id="UP000754710">
    <property type="component" value="Unassembled WGS sequence"/>
</dbReference>
<dbReference type="RefSeq" id="WP_221026149.1">
    <property type="nucleotide sequence ID" value="NZ_JAIEZQ010000003.1"/>
</dbReference>
<sequence>MKRRPTAALAAGALALTTLTIAAPGLPGAQAVIDSTPGYSLRHLSVDVLVGPDGDQPCTISADLYRPDGATARRRVPAILTTHGFGGNKADGNQKAIARGFVREGYAVLSYSGLGFGGSGCKIHLDDPAWDGRAGRQLVSVLAGKRTFTWSDTGRAGRVRYVAQERPGDPRVGMIGGSYGGQIQYAVAMQDRRVDALIPIITWNDLSYSLAPNNTDLARGVTYRTPGVHKRQWTDLFFGAGVIDGVDDATVDPARNVGCPNFTDEACAAVAELHTLGYPGSTTLDLARQASVASYASRVKAPTLVVQGQKDTLFNLQEAVATYRALRAQGTEARMVWQSWGHSGGSPAPGELDLGARSLDDSYLGRRFLDWMDRHVRGDRTAPAGPRFEYFRDWVRYDTSAGVAGRAVARAYARRPSFSQRPTASLWFTGDDRLTPAASRVRPGSQQYANAPGAPTSYSETSGVEGNQVNQPVSDVPGTFAAFTSRPLAAPADLVGSPTLTLRLDAPLAAGTQDGGPAGQLILFAKVYDVAPDGTPTLKNRLVSPVRVSDVTRPVRVQLPGVVHRFAQGHRIQVVVAASDAAYANNPTVQPVTVTTSPARPSVLRLPLSGDLRF</sequence>
<dbReference type="InterPro" id="IPR000383">
    <property type="entry name" value="Xaa-Pro-like_dom"/>
</dbReference>